<reference evidence="4" key="1">
    <citation type="journal article" date="2022" name="Int. J. Syst. Evol. Microbiol.">
        <title>Anaeromyxobacter oryzae sp. nov., Anaeromyxobacter diazotrophicus sp. nov. and Anaeromyxobacter paludicola sp. nov., isolated from paddy soils.</title>
        <authorList>
            <person name="Itoh H."/>
            <person name="Xu Z."/>
            <person name="Mise K."/>
            <person name="Masuda Y."/>
            <person name="Ushijima N."/>
            <person name="Hayakawa C."/>
            <person name="Shiratori Y."/>
            <person name="Senoo K."/>
        </authorList>
    </citation>
    <scope>NUCLEOTIDE SEQUENCE [LARGE SCALE GENOMIC DNA]</scope>
    <source>
        <strain evidence="4">Red232</strain>
    </source>
</reference>
<keyword evidence="1" id="KW-0812">Transmembrane</keyword>
<evidence type="ECO:0000259" key="2">
    <source>
        <dbReference type="Pfam" id="PF13937"/>
    </source>
</evidence>
<feature type="domain" description="Sodium symporter small subunit" evidence="2">
    <location>
        <begin position="7"/>
        <end position="82"/>
    </location>
</feature>
<dbReference type="Pfam" id="PF13937">
    <property type="entry name" value="DUF4212"/>
    <property type="match status" value="1"/>
</dbReference>
<gene>
    <name evidence="3" type="ORF">AMOR_16070</name>
</gene>
<dbReference type="NCBIfam" id="TIGR03647">
    <property type="entry name" value="Na_symport_sm"/>
    <property type="match status" value="1"/>
</dbReference>
<feature type="transmembrane region" description="Helical" evidence="1">
    <location>
        <begin position="12"/>
        <end position="36"/>
    </location>
</feature>
<keyword evidence="4" id="KW-1185">Reference proteome</keyword>
<protein>
    <submittedName>
        <fullName evidence="3">Membrane protein</fullName>
    </submittedName>
</protein>
<keyword evidence="1" id="KW-0472">Membrane</keyword>
<dbReference type="RefSeq" id="WP_248360301.1">
    <property type="nucleotide sequence ID" value="NZ_AP025591.1"/>
</dbReference>
<evidence type="ECO:0000256" key="1">
    <source>
        <dbReference type="SAM" id="Phobius"/>
    </source>
</evidence>
<name>A0ABN6MQ95_9BACT</name>
<proteinExistence type="predicted"/>
<dbReference type="EMBL" id="AP025591">
    <property type="protein sequence ID" value="BDG02611.1"/>
    <property type="molecule type" value="Genomic_DNA"/>
</dbReference>
<keyword evidence="1" id="KW-1133">Transmembrane helix</keyword>
<accession>A0ABN6MQ95</accession>
<dbReference type="InterPro" id="IPR019886">
    <property type="entry name" value="Na_symporter_ssu"/>
</dbReference>
<sequence length="85" mass="9236">MDPARQAAYWRSTLRTIGVILAVWLAVSCLAAIVFADALDAVHVGGFPLGFWFGQQGAELIFVLLVAAYVAVTNALDRRHGVYED</sequence>
<evidence type="ECO:0000313" key="3">
    <source>
        <dbReference type="EMBL" id="BDG02611.1"/>
    </source>
</evidence>
<organism evidence="3 4">
    <name type="scientific">Anaeromyxobacter oryzae</name>
    <dbReference type="NCBI Taxonomy" id="2918170"/>
    <lineage>
        <taxon>Bacteria</taxon>
        <taxon>Pseudomonadati</taxon>
        <taxon>Myxococcota</taxon>
        <taxon>Myxococcia</taxon>
        <taxon>Myxococcales</taxon>
        <taxon>Cystobacterineae</taxon>
        <taxon>Anaeromyxobacteraceae</taxon>
        <taxon>Anaeromyxobacter</taxon>
    </lineage>
</organism>
<feature type="transmembrane region" description="Helical" evidence="1">
    <location>
        <begin position="56"/>
        <end position="76"/>
    </location>
</feature>
<evidence type="ECO:0000313" key="4">
    <source>
        <dbReference type="Proteomes" id="UP001162891"/>
    </source>
</evidence>
<dbReference type="PROSITE" id="PS51257">
    <property type="entry name" value="PROKAR_LIPOPROTEIN"/>
    <property type="match status" value="1"/>
</dbReference>
<dbReference type="Proteomes" id="UP001162891">
    <property type="component" value="Chromosome"/>
</dbReference>